<dbReference type="GeneTree" id="ENSGT01150000286916"/>
<dbReference type="PROSITE" id="PS50878">
    <property type="entry name" value="RT_POL"/>
    <property type="match status" value="1"/>
</dbReference>
<accession>A0A670KEI2</accession>
<dbReference type="SUPFAM" id="SSF56672">
    <property type="entry name" value="DNA/RNA polymerases"/>
    <property type="match status" value="1"/>
</dbReference>
<dbReference type="Ensembl" id="ENSPMRT00000035246.1">
    <property type="protein sequence ID" value="ENSPMRP00000033222.1"/>
    <property type="gene ID" value="ENSPMRG00000021546.1"/>
</dbReference>
<dbReference type="Pfam" id="PF03372">
    <property type="entry name" value="Exo_endo_phos"/>
    <property type="match status" value="1"/>
</dbReference>
<reference evidence="2" key="2">
    <citation type="submission" date="2025-08" db="UniProtKB">
        <authorList>
            <consortium name="Ensembl"/>
        </authorList>
    </citation>
    <scope>IDENTIFICATION</scope>
</reference>
<feature type="domain" description="Reverse transcriptase" evidence="1">
    <location>
        <begin position="492"/>
        <end position="766"/>
    </location>
</feature>
<sequence length="1253" mass="149623">MALKFWNWNINGMNDKKKRNKIEQFLKKKKLDIIRLQETHVARRHRKILINKRLGNEYISSDKEKERGVVLYIKSKIEAHQIFKDEEGRIVAVQINWQGEKLIIVGIYAPNGNKTDFYRSLEEKLFEYMDQKIIIMGDMNGVVSLEMDRLREVKSKEGKLPKTFFTMMKNGNLTDIWRFRHPLEKQFTHYSEPNQSMSRIDQIWVSDELVPRIQQIEIQAKVISDHNPIEMELKGFEERTFRWRMNDNLWDDQKIVEKAQKRISEYFMDNANKGTKTSIVWDASKAVMRGFLIQQNSLKKKNKDKRIKEILKQIMDNEQKLIKKPNNLKIKQEIKTLQTQFAMIINKEVEWNIKRLRQKNFEFANKAGKWLAWQLKKRKEQSTINKIKINGKETADPKEIRKGFLDFYMQLYKNKERNNKKKIERYLKEKMVRKIPTDQKVQLNAPIEKEEVIEVIKELKRGKAPGPDGFTASYYKEMKEVLVNPLTEVMNNILKGRDIPDTWKEAYITLIPKQDSDLMQVKNYRPISLLNTDYKIFAGILAKRLKKILKKLIHKDQAGFLPGRQMRDNIRNIINIIELLSGRSDKQAVLMFVDAEKAFDNVIWEFMLKNLEYMEVGQEFYNGIKAIYTEQRAKLIVNNVITEDIKISKGTRQGCPLSPLLFIPVLEVFLNAIRQNKQIKGVIVGQNEYNVKAFADDVVMTMEDPIESTKEVLREMEQFGKVAGFRLNKNKTKMIVKNMEQNMIELMQQQTEIEVVKKVKYLGIWLSPKNIDLYQNNYVPIWKGIKKDLEVWSRMKLSFWGRKSTVKMTVLPKMLFLFQTIPILRGIGIFKEWQKVISRYIWQGKKPRIKFKLLTDAKERGGFALPDMKLYYEAACLCWVKEWIKLENNELLDLEGFDNRFGWHAYLWCEKKRVHKGFGDHIFRGSLIEVWERYKNILEPKVPHWLSPLEVISVKKINMRSKWGTYGELMINEGGKWRLKPYEQVKEHMYDWLHYRQVNETIKKDLKEKGYAEKESVFQRDIINNEYKILSKMYKILLEWHTKDEEVKSVMIQWAKDFGYNIQFEEWGKLWNENIKFTACTLLKENIMKMFYRWYMTPVKLAKMYKTDNKCWKCKDKEGTFFHQWWECKKVRSFWEMIYNELKKMLRYTFVKKPEAFLLGMVGKDIRRKDFKLFQYAVTAARILLAQKWKQEEIPTIEEWRSKLLDYVELDKLTGKIRYAKDQKFIKDWEKLVDYLKNTCGLNTTLVGLQEAL</sequence>
<dbReference type="PANTHER" id="PTHR31635">
    <property type="entry name" value="REVERSE TRANSCRIPTASE DOMAIN-CONTAINING PROTEIN-RELATED"/>
    <property type="match status" value="1"/>
</dbReference>
<organism evidence="2 3">
    <name type="scientific">Podarcis muralis</name>
    <name type="common">Wall lizard</name>
    <name type="synonym">Lacerta muralis</name>
    <dbReference type="NCBI Taxonomy" id="64176"/>
    <lineage>
        <taxon>Eukaryota</taxon>
        <taxon>Metazoa</taxon>
        <taxon>Chordata</taxon>
        <taxon>Craniata</taxon>
        <taxon>Vertebrata</taxon>
        <taxon>Euteleostomi</taxon>
        <taxon>Lepidosauria</taxon>
        <taxon>Squamata</taxon>
        <taxon>Bifurcata</taxon>
        <taxon>Unidentata</taxon>
        <taxon>Episquamata</taxon>
        <taxon>Laterata</taxon>
        <taxon>Lacertibaenia</taxon>
        <taxon>Lacertidae</taxon>
        <taxon>Podarcis</taxon>
    </lineage>
</organism>
<dbReference type="Pfam" id="PF00078">
    <property type="entry name" value="RVT_1"/>
    <property type="match status" value="1"/>
</dbReference>
<dbReference type="SUPFAM" id="SSF56219">
    <property type="entry name" value="DNase I-like"/>
    <property type="match status" value="1"/>
</dbReference>
<dbReference type="InterPro" id="IPR043502">
    <property type="entry name" value="DNA/RNA_pol_sf"/>
</dbReference>
<dbReference type="OMA" id="NIMLTHE"/>
<reference evidence="2 3" key="1">
    <citation type="journal article" date="2019" name="Proc. Natl. Acad. Sci. U.S.A.">
        <title>Regulatory changes in pterin and carotenoid genes underlie balanced color polymorphisms in the wall lizard.</title>
        <authorList>
            <person name="Andrade P."/>
            <person name="Pinho C."/>
            <person name="Perez I de Lanuza G."/>
            <person name="Afonso S."/>
            <person name="Brejcha J."/>
            <person name="Rubin C.J."/>
            <person name="Wallerman O."/>
            <person name="Pereira P."/>
            <person name="Sabatino S.J."/>
            <person name="Bellati A."/>
            <person name="Pellitteri-Rosa D."/>
            <person name="Bosakova Z."/>
            <person name="Bunikis I."/>
            <person name="Carretero M.A."/>
            <person name="Feiner N."/>
            <person name="Marsik P."/>
            <person name="Pauperio F."/>
            <person name="Salvi D."/>
            <person name="Soler L."/>
            <person name="While G.M."/>
            <person name="Uller T."/>
            <person name="Font E."/>
            <person name="Andersson L."/>
            <person name="Carneiro M."/>
        </authorList>
    </citation>
    <scope>NUCLEOTIDE SEQUENCE</scope>
</reference>
<evidence type="ECO:0000313" key="2">
    <source>
        <dbReference type="Ensembl" id="ENSPMRP00000033222.1"/>
    </source>
</evidence>
<dbReference type="CDD" id="cd01650">
    <property type="entry name" value="RT_nLTR_like"/>
    <property type="match status" value="1"/>
</dbReference>
<evidence type="ECO:0000259" key="1">
    <source>
        <dbReference type="PROSITE" id="PS50878"/>
    </source>
</evidence>
<dbReference type="Proteomes" id="UP000472272">
    <property type="component" value="Chromosome 18"/>
</dbReference>
<dbReference type="PANTHER" id="PTHR31635:SF196">
    <property type="entry name" value="REVERSE TRANSCRIPTASE DOMAIN-CONTAINING PROTEIN-RELATED"/>
    <property type="match status" value="1"/>
</dbReference>
<dbReference type="InterPro" id="IPR005135">
    <property type="entry name" value="Endo/exonuclease/phosphatase"/>
</dbReference>
<evidence type="ECO:0000313" key="3">
    <source>
        <dbReference type="Proteomes" id="UP000472272"/>
    </source>
</evidence>
<name>A0A670KEI2_PODMU</name>
<dbReference type="GO" id="GO:0003824">
    <property type="term" value="F:catalytic activity"/>
    <property type="evidence" value="ECO:0007669"/>
    <property type="project" value="InterPro"/>
</dbReference>
<reference evidence="2" key="3">
    <citation type="submission" date="2025-09" db="UniProtKB">
        <authorList>
            <consortium name="Ensembl"/>
        </authorList>
    </citation>
    <scope>IDENTIFICATION</scope>
</reference>
<dbReference type="AlphaFoldDB" id="A0A670KEI2"/>
<dbReference type="CDD" id="cd09076">
    <property type="entry name" value="L1-EN"/>
    <property type="match status" value="1"/>
</dbReference>
<dbReference type="Gene3D" id="3.60.10.10">
    <property type="entry name" value="Endonuclease/exonuclease/phosphatase"/>
    <property type="match status" value="1"/>
</dbReference>
<dbReference type="InterPro" id="IPR000477">
    <property type="entry name" value="RT_dom"/>
</dbReference>
<dbReference type="InterPro" id="IPR036691">
    <property type="entry name" value="Endo/exonu/phosph_ase_sf"/>
</dbReference>
<proteinExistence type="predicted"/>
<keyword evidence="3" id="KW-1185">Reference proteome</keyword>
<protein>
    <recommendedName>
        <fullName evidence="1">Reverse transcriptase domain-containing protein</fullName>
    </recommendedName>
</protein>